<evidence type="ECO:0000313" key="2">
    <source>
        <dbReference type="EMBL" id="MBL1104429.1"/>
    </source>
</evidence>
<dbReference type="RefSeq" id="WP_201814839.1">
    <property type="nucleotide sequence ID" value="NZ_JAERRH010000002.1"/>
</dbReference>
<feature type="region of interest" description="Disordered" evidence="1">
    <location>
        <begin position="1"/>
        <end position="84"/>
    </location>
</feature>
<feature type="compositionally biased region" description="Low complexity" evidence="1">
    <location>
        <begin position="34"/>
        <end position="49"/>
    </location>
</feature>
<sequence>MSAERTVDEVPERHRRDGDPLAFDDGEAFGGVGPSTRTTVPPTERVPTIPGQPKEKCDPAGSAAGYTSFSLSDTSPAAAPAWQA</sequence>
<reference evidence="2 3" key="1">
    <citation type="submission" date="2021-01" db="EMBL/GenBank/DDBJ databases">
        <title>WGS of actinomycetes isolated from Thailand.</title>
        <authorList>
            <person name="Thawai C."/>
        </authorList>
    </citation>
    <scope>NUCLEOTIDE SEQUENCE [LARGE SCALE GENOMIC DNA]</scope>
    <source>
        <strain evidence="2 3">CH5-8</strain>
    </source>
</reference>
<organism evidence="2 3">
    <name type="scientific">Streptomyces musisoli</name>
    <dbReference type="NCBI Taxonomy" id="2802280"/>
    <lineage>
        <taxon>Bacteria</taxon>
        <taxon>Bacillati</taxon>
        <taxon>Actinomycetota</taxon>
        <taxon>Actinomycetes</taxon>
        <taxon>Kitasatosporales</taxon>
        <taxon>Streptomycetaceae</taxon>
        <taxon>Streptomyces</taxon>
    </lineage>
</organism>
<proteinExistence type="predicted"/>
<evidence type="ECO:0000256" key="1">
    <source>
        <dbReference type="SAM" id="MobiDB-lite"/>
    </source>
</evidence>
<feature type="compositionally biased region" description="Basic and acidic residues" evidence="1">
    <location>
        <begin position="1"/>
        <end position="19"/>
    </location>
</feature>
<dbReference type="Proteomes" id="UP000621386">
    <property type="component" value="Unassembled WGS sequence"/>
</dbReference>
<dbReference type="EMBL" id="JAERRH010000002">
    <property type="protein sequence ID" value="MBL1104429.1"/>
    <property type="molecule type" value="Genomic_DNA"/>
</dbReference>
<comment type="caution">
    <text evidence="2">The sequence shown here is derived from an EMBL/GenBank/DDBJ whole genome shotgun (WGS) entry which is preliminary data.</text>
</comment>
<feature type="compositionally biased region" description="Polar residues" evidence="1">
    <location>
        <begin position="65"/>
        <end position="75"/>
    </location>
</feature>
<accession>A0ABS1NWN8</accession>
<protein>
    <submittedName>
        <fullName evidence="2">Uncharacterized protein</fullName>
    </submittedName>
</protein>
<name>A0ABS1NWN8_9ACTN</name>
<keyword evidence="3" id="KW-1185">Reference proteome</keyword>
<evidence type="ECO:0000313" key="3">
    <source>
        <dbReference type="Proteomes" id="UP000621386"/>
    </source>
</evidence>
<gene>
    <name evidence="2" type="ORF">JK361_07410</name>
</gene>